<dbReference type="AlphaFoldDB" id="A0A172T2S9"/>
<evidence type="ECO:0008006" key="3">
    <source>
        <dbReference type="Google" id="ProtNLM"/>
    </source>
</evidence>
<protein>
    <recommendedName>
        <fullName evidence="3">DUF3352 domain-containing protein</fullName>
    </recommendedName>
</protein>
<dbReference type="EMBL" id="CP011393">
    <property type="protein sequence ID" value="ANE41266.1"/>
    <property type="molecule type" value="Genomic_DNA"/>
</dbReference>
<dbReference type="Proteomes" id="UP000077096">
    <property type="component" value="Chromosome"/>
</dbReference>
<dbReference type="OrthoDB" id="39395at2"/>
<evidence type="ECO:0000313" key="1">
    <source>
        <dbReference type="EMBL" id="ANE41266.1"/>
    </source>
</evidence>
<dbReference type="KEGG" id="fng:JM64_04190"/>
<gene>
    <name evidence="1" type="ORF">JM64_04190</name>
</gene>
<sequence length="467" mass="53207">MEKIVDLKLALTIFFVIIALTSVLADSDIIDLVHKDYDFFIRISSGGGWYEELKKVPFFAFVLNRKGLGFEESFLRILEDMRYRTGVLPTVIQDAISTDILFASKGIQIDLSNVVSFDINYYFDFVKTIAANSFFAFQTKSPSQFVKGIAYLLSVNYKPLPNNQYLLGDTLYCGYTGKYFVIAGSKTALELALKTYATPDMQLSRTSKVFERLRAGTFFISGYSKPEALRFNLPGASIDSSESEYVLFYSTVSAGNFSITFEQKNKKQLTTKRISENIGNISMAWNYYLSVPSSDTESVVEILKQWLQGSNADLARVFEFVSALSNSSSNVYVVGRLETGDFLFIFDNSNTKALETSVAKLGAKYDAQKQEWNITFQSSKLYTFYIANRVFFGSIDKTKYEQYEKTRGRLKELPMYYDFSKLTTYDFKLLLDIGDIIKSTTGFNVSSKMLFWKYTTGYFSYYKIIIS</sequence>
<dbReference type="PATRIC" id="fig|93466.3.peg.899"/>
<proteinExistence type="predicted"/>
<evidence type="ECO:0000313" key="2">
    <source>
        <dbReference type="Proteomes" id="UP000077096"/>
    </source>
</evidence>
<reference evidence="1 2" key="1">
    <citation type="submission" date="2014-08" db="EMBL/GenBank/DDBJ databases">
        <title>Fervidobacterium pennivorans DYC genome.</title>
        <authorList>
            <person name="Wushke S."/>
        </authorList>
    </citation>
    <scope>NUCLEOTIDE SEQUENCE [LARGE SCALE GENOMIC DNA]</scope>
    <source>
        <strain evidence="1 2">DYC</strain>
    </source>
</reference>
<name>A0A172T2S9_FERPE</name>
<organism evidence="1 2">
    <name type="scientific">Fervidobacterium pennivorans</name>
    <dbReference type="NCBI Taxonomy" id="93466"/>
    <lineage>
        <taxon>Bacteria</taxon>
        <taxon>Thermotogati</taxon>
        <taxon>Thermotogota</taxon>
        <taxon>Thermotogae</taxon>
        <taxon>Thermotogales</taxon>
        <taxon>Fervidobacteriaceae</taxon>
        <taxon>Fervidobacterium</taxon>
    </lineage>
</organism>
<accession>A0A172T2S9</accession>